<dbReference type="CDD" id="cd03362">
    <property type="entry name" value="TOPRIM_TopoIA_TopoIII"/>
    <property type="match status" value="1"/>
</dbReference>
<protein>
    <recommendedName>
        <fullName evidence="3 7">DNA topoisomerase</fullName>
        <ecNumber evidence="3 7">5.6.2.1</ecNumber>
    </recommendedName>
</protein>
<dbReference type="InterPro" id="IPR023405">
    <property type="entry name" value="Topo_IA_core_domain"/>
</dbReference>
<keyword evidence="4 7" id="KW-0799">Topoisomerase</keyword>
<dbReference type="InterPro" id="IPR003602">
    <property type="entry name" value="Topo_IA_DNA-bd_dom"/>
</dbReference>
<dbReference type="PANTHER" id="PTHR11390:SF21">
    <property type="entry name" value="DNA TOPOISOMERASE 3-ALPHA"/>
    <property type="match status" value="1"/>
</dbReference>
<dbReference type="EMBL" id="JAQMWT010000673">
    <property type="protein sequence ID" value="KAJ8598456.1"/>
    <property type="molecule type" value="Genomic_DNA"/>
</dbReference>
<dbReference type="PROSITE" id="PS50880">
    <property type="entry name" value="TOPRIM"/>
    <property type="match status" value="1"/>
</dbReference>
<proteinExistence type="inferred from homology"/>
<dbReference type="Proteomes" id="UP001230188">
    <property type="component" value="Unassembled WGS sequence"/>
</dbReference>
<feature type="domain" description="Toprim" evidence="9">
    <location>
        <begin position="7"/>
        <end position="156"/>
    </location>
</feature>
<dbReference type="SMART" id="SM00493">
    <property type="entry name" value="TOPRIM"/>
    <property type="match status" value="1"/>
</dbReference>
<evidence type="ECO:0000259" key="9">
    <source>
        <dbReference type="PROSITE" id="PS50880"/>
    </source>
</evidence>
<dbReference type="GO" id="GO:0006281">
    <property type="term" value="P:DNA repair"/>
    <property type="evidence" value="ECO:0007669"/>
    <property type="project" value="TreeGrafter"/>
</dbReference>
<evidence type="ECO:0000313" key="11">
    <source>
        <dbReference type="EMBL" id="KAJ8598456.1"/>
    </source>
</evidence>
<feature type="region of interest" description="Disordered" evidence="8">
    <location>
        <begin position="393"/>
        <end position="417"/>
    </location>
</feature>
<evidence type="ECO:0000313" key="12">
    <source>
        <dbReference type="Proteomes" id="UP001230188"/>
    </source>
</evidence>
<sequence>MAPRRRRVLHVAEKPSVAKSLAQTLSGGRLNSRQGPSQYNRLYEFERAGPVGNEECFQVVTSVTGHLMSTEFEAPFNKWHNCSVRDVLCEDVARVKWIVPEERKPLEQQLLAEARSARALVLWLDCDLEGEAIAFEVVEVCTRANSRLDLWRAKFSSLDAREVDRAWRSLGRPDKNKSDAVCARSELDLRAGAAFTRWQTFRIQGRYSGLNDSLVSYGPCQFPTLGFVVERQNEIDAHVPRDFWRIELETTTPADPRAPGSEKAQRKITVRWTWRRKRLFDRLPAVVLFELCREAAALRIESVDAKPATRTRPLPLQTVELQKRASRWLRMSSSEIMDVAESLYQRGYVSYPRTETDFFKDSCDLKLLLHEQRNDHRWGAHVARLLDDPPGAPTAFEWPRKGNKDDEAHPPVHPTKGVARGELQNRKEEQVYELIARHFIACCSRDARGRQTNVLATLSQEAFDARGLVVDQRNFLDVYVYEKWNGVDMPRFDAGVDLDVQTTVSRLDLAQSATEPPRGLTEADLLAKMDHHGIGTDATMADHIKTVLAREYATKDAGSGVFRPMPLGRALVDAYDAMGERLNRPDLRAKLEADVAQIAAGAKRRDDVVRDALVTMRRCFDTVTNDAAKLDAAMHQHFANGGGSVARGRPPGRRRPPRGSSDDDDDGNNNNNDNNDNDAGGDVPDPSGFAFKCGSCGATMRLYVREVSDDAAGRKRRFSLRCDSCTETLGLPDRAERFEIRSDRCVLCGFNAIQVHEAYKSYAICPRCVRQPPRGAKFNGGDFKCGDCTADGCPLASGIKGGTIPVCQCYKCNDRPMFVVRANNGKLNVDCAEASCGARIRFPDAVASAKVLDSNQCARCSDRSPRPSLRLELRLQSAKVPPGTLLNPRLCVLCDTEVMSELDITRTTQRAPPQLNGINRGGRCAHRPPAGPRHGPRPAGPGPRAAGRARAAGR</sequence>
<dbReference type="FunFam" id="1.10.290.10:FF:000001">
    <property type="entry name" value="DNA topoisomerase"/>
    <property type="match status" value="1"/>
</dbReference>
<dbReference type="InterPro" id="IPR023406">
    <property type="entry name" value="Topo_IA_AS"/>
</dbReference>
<evidence type="ECO:0000256" key="7">
    <source>
        <dbReference type="RuleBase" id="RU362092"/>
    </source>
</evidence>
<feature type="region of interest" description="Disordered" evidence="8">
    <location>
        <begin position="911"/>
        <end position="954"/>
    </location>
</feature>
<organism evidence="11 12">
    <name type="scientific">Chrysophaeum taylorii</name>
    <dbReference type="NCBI Taxonomy" id="2483200"/>
    <lineage>
        <taxon>Eukaryota</taxon>
        <taxon>Sar</taxon>
        <taxon>Stramenopiles</taxon>
        <taxon>Ochrophyta</taxon>
        <taxon>Pelagophyceae</taxon>
        <taxon>Pelagomonadales</taxon>
        <taxon>Pelagomonadaceae</taxon>
        <taxon>Chrysophaeum</taxon>
    </lineage>
</organism>
<name>A0AAD7XHE5_9STRA</name>
<comment type="catalytic activity">
    <reaction evidence="1 7">
        <text>ATP-independent breakage of single-stranded DNA, followed by passage and rejoining.</text>
        <dbReference type="EC" id="5.6.2.1"/>
    </reaction>
</comment>
<dbReference type="InterPro" id="IPR003601">
    <property type="entry name" value="Topo_IA_2"/>
</dbReference>
<evidence type="ECO:0000256" key="6">
    <source>
        <dbReference type="ARBA" id="ARBA00023235"/>
    </source>
</evidence>
<dbReference type="Pfam" id="PF01751">
    <property type="entry name" value="Toprim"/>
    <property type="match status" value="1"/>
</dbReference>
<dbReference type="InterPro" id="IPR013824">
    <property type="entry name" value="Topo_IA_cen_sub1"/>
</dbReference>
<reference evidence="11" key="1">
    <citation type="submission" date="2023-01" db="EMBL/GenBank/DDBJ databases">
        <title>Metagenome sequencing of chrysophaentin producing Chrysophaeum taylorii.</title>
        <authorList>
            <person name="Davison J."/>
            <person name="Bewley C."/>
        </authorList>
    </citation>
    <scope>NUCLEOTIDE SEQUENCE</scope>
    <source>
        <strain evidence="11">NIES-1699</strain>
    </source>
</reference>
<accession>A0AAD7XHE5</accession>
<dbReference type="SMART" id="SM00436">
    <property type="entry name" value="TOP1Bc"/>
    <property type="match status" value="1"/>
</dbReference>
<feature type="region of interest" description="Disordered" evidence="8">
    <location>
        <begin position="639"/>
        <end position="683"/>
    </location>
</feature>
<feature type="compositionally biased region" description="Basic and acidic residues" evidence="8">
    <location>
        <begin position="398"/>
        <end position="410"/>
    </location>
</feature>
<dbReference type="InterPro" id="IPR013826">
    <property type="entry name" value="Topo_IA_cen_sub3"/>
</dbReference>
<dbReference type="GO" id="GO:0003677">
    <property type="term" value="F:DNA binding"/>
    <property type="evidence" value="ECO:0007669"/>
    <property type="project" value="UniProtKB-KW"/>
</dbReference>
<dbReference type="Gene3D" id="1.10.290.10">
    <property type="entry name" value="Topoisomerase I, domain 4"/>
    <property type="match status" value="1"/>
</dbReference>
<evidence type="ECO:0000256" key="1">
    <source>
        <dbReference type="ARBA" id="ARBA00000213"/>
    </source>
</evidence>
<comment type="function">
    <text evidence="7">Introduces a single-strand break via transesterification at a target site in duplex DNA. Releases the supercoiling and torsional tension of DNA introduced during the DNA replication and transcription by transiently cleaving and rejoining one strand of the DNA duplex. The scissile phosphodiester is attacked by the catalytic tyrosine of the enzyme, resulting in the formation of a DNA-(5'-phosphotyrosyl)-enzyme intermediate and the expulsion of a 3'-OH DNA strand.</text>
</comment>
<keyword evidence="5 7" id="KW-0238">DNA-binding</keyword>
<dbReference type="FunFam" id="3.40.50.140:FF:000003">
    <property type="entry name" value="DNA topoisomerase"/>
    <property type="match status" value="1"/>
</dbReference>
<dbReference type="Gene3D" id="2.70.20.10">
    <property type="entry name" value="Topoisomerase I, domain 3"/>
    <property type="match status" value="1"/>
</dbReference>
<evidence type="ECO:0000256" key="4">
    <source>
        <dbReference type="ARBA" id="ARBA00023029"/>
    </source>
</evidence>
<evidence type="ECO:0000259" key="10">
    <source>
        <dbReference type="PROSITE" id="PS52039"/>
    </source>
</evidence>
<dbReference type="GO" id="GO:0006310">
    <property type="term" value="P:DNA recombination"/>
    <property type="evidence" value="ECO:0007669"/>
    <property type="project" value="TreeGrafter"/>
</dbReference>
<comment type="similarity">
    <text evidence="2 7">Belongs to the type IA topoisomerase family.</text>
</comment>
<dbReference type="InterPro" id="IPR013825">
    <property type="entry name" value="Topo_IA_cen_sub2"/>
</dbReference>
<dbReference type="InterPro" id="IPR013497">
    <property type="entry name" value="Topo_IA_cen"/>
</dbReference>
<dbReference type="InterPro" id="IPR034144">
    <property type="entry name" value="TOPRIM_TopoIII"/>
</dbReference>
<dbReference type="PRINTS" id="PR00417">
    <property type="entry name" value="PRTPISMRASEI"/>
</dbReference>
<dbReference type="SMART" id="SM00437">
    <property type="entry name" value="TOP1Ac"/>
    <property type="match status" value="1"/>
</dbReference>
<evidence type="ECO:0000256" key="8">
    <source>
        <dbReference type="SAM" id="MobiDB-lite"/>
    </source>
</evidence>
<dbReference type="AlphaFoldDB" id="A0AAD7XHE5"/>
<dbReference type="EC" id="5.6.2.1" evidence="3 7"/>
<comment type="caution">
    <text evidence="11">The sequence shown here is derived from an EMBL/GenBank/DDBJ whole genome shotgun (WGS) entry which is preliminary data.</text>
</comment>
<dbReference type="InterPro" id="IPR000380">
    <property type="entry name" value="Topo_IA"/>
</dbReference>
<feature type="compositionally biased region" description="Low complexity" evidence="8">
    <location>
        <begin position="668"/>
        <end position="683"/>
    </location>
</feature>
<dbReference type="GO" id="GO:0031422">
    <property type="term" value="C:RecQ family helicase-topoisomerase III complex"/>
    <property type="evidence" value="ECO:0007669"/>
    <property type="project" value="TreeGrafter"/>
</dbReference>
<dbReference type="Gene3D" id="3.40.50.140">
    <property type="match status" value="1"/>
</dbReference>
<dbReference type="PANTHER" id="PTHR11390">
    <property type="entry name" value="PROKARYOTIC DNA TOPOISOMERASE"/>
    <property type="match status" value="1"/>
</dbReference>
<keyword evidence="6 7" id="KW-0413">Isomerase</keyword>
<evidence type="ECO:0000256" key="5">
    <source>
        <dbReference type="ARBA" id="ARBA00023125"/>
    </source>
</evidence>
<dbReference type="InterPro" id="IPR006171">
    <property type="entry name" value="TOPRIM_dom"/>
</dbReference>
<dbReference type="GO" id="GO:0005634">
    <property type="term" value="C:nucleus"/>
    <property type="evidence" value="ECO:0007669"/>
    <property type="project" value="TreeGrafter"/>
</dbReference>
<dbReference type="PROSITE" id="PS52039">
    <property type="entry name" value="TOPO_IA_2"/>
    <property type="match status" value="1"/>
</dbReference>
<feature type="compositionally biased region" description="Low complexity" evidence="8">
    <location>
        <begin position="942"/>
        <end position="954"/>
    </location>
</feature>
<feature type="domain" description="Topo IA-type catalytic" evidence="10">
    <location>
        <begin position="174"/>
        <end position="620"/>
    </location>
</feature>
<dbReference type="PROSITE" id="PS00396">
    <property type="entry name" value="TOPO_IA_1"/>
    <property type="match status" value="1"/>
</dbReference>
<gene>
    <name evidence="11" type="ORF">CTAYLR_006859</name>
</gene>
<keyword evidence="12" id="KW-1185">Reference proteome</keyword>
<evidence type="ECO:0000256" key="3">
    <source>
        <dbReference type="ARBA" id="ARBA00012891"/>
    </source>
</evidence>
<dbReference type="GO" id="GO:0006265">
    <property type="term" value="P:DNA topological change"/>
    <property type="evidence" value="ECO:0007669"/>
    <property type="project" value="InterPro"/>
</dbReference>
<dbReference type="Gene3D" id="1.10.460.10">
    <property type="entry name" value="Topoisomerase I, domain 2"/>
    <property type="match status" value="1"/>
</dbReference>
<dbReference type="CDD" id="cd00186">
    <property type="entry name" value="TOP1Ac"/>
    <property type="match status" value="1"/>
</dbReference>
<evidence type="ECO:0000256" key="2">
    <source>
        <dbReference type="ARBA" id="ARBA00009446"/>
    </source>
</evidence>
<dbReference type="Pfam" id="PF01131">
    <property type="entry name" value="Topoisom_bac"/>
    <property type="match status" value="1"/>
</dbReference>
<dbReference type="GO" id="GO:0003917">
    <property type="term" value="F:DNA topoisomerase type I (single strand cut, ATP-independent) activity"/>
    <property type="evidence" value="ECO:0007669"/>
    <property type="project" value="UniProtKB-EC"/>
</dbReference>
<dbReference type="SUPFAM" id="SSF56712">
    <property type="entry name" value="Prokaryotic type I DNA topoisomerase"/>
    <property type="match status" value="1"/>
</dbReference>